<dbReference type="EC" id="6.3.2.17" evidence="2"/>
<keyword evidence="7" id="KW-0460">Magnesium</keyword>
<evidence type="ECO:0000313" key="13">
    <source>
        <dbReference type="EMBL" id="OUM19831.1"/>
    </source>
</evidence>
<dbReference type="GO" id="GO:0005524">
    <property type="term" value="F:ATP binding"/>
    <property type="evidence" value="ECO:0007669"/>
    <property type="project" value="UniProtKB-KW"/>
</dbReference>
<keyword evidence="5 10" id="KW-0547">Nucleotide-binding</keyword>
<evidence type="ECO:0000256" key="2">
    <source>
        <dbReference type="ARBA" id="ARBA00013025"/>
    </source>
</evidence>
<evidence type="ECO:0000256" key="8">
    <source>
        <dbReference type="ARBA" id="ARBA00030592"/>
    </source>
</evidence>
<dbReference type="PANTHER" id="PTHR11136:SF0">
    <property type="entry name" value="DIHYDROFOLATE SYNTHETASE-RELATED"/>
    <property type="match status" value="1"/>
</dbReference>
<reference evidence="13 14" key="1">
    <citation type="submission" date="2017-05" db="EMBL/GenBank/DDBJ databases">
        <title>Butyricicoccus porcorum sp. nov. a butyrate-producing bacterium from the swine intestinal tract.</title>
        <authorList>
            <person name="Trachsel J."/>
            <person name="Humphrey S."/>
            <person name="Allen H.K."/>
        </authorList>
    </citation>
    <scope>NUCLEOTIDE SEQUENCE [LARGE SCALE GENOMIC DNA]</scope>
    <source>
        <strain evidence="13">BB10</strain>
    </source>
</reference>
<dbReference type="InterPro" id="IPR001645">
    <property type="entry name" value="Folylpolyglutamate_synth"/>
</dbReference>
<dbReference type="SUPFAM" id="SSF53244">
    <property type="entry name" value="MurD-like peptide ligases, peptide-binding domain"/>
    <property type="match status" value="1"/>
</dbReference>
<proteinExistence type="inferred from homology"/>
<dbReference type="GO" id="GO:0046872">
    <property type="term" value="F:metal ion binding"/>
    <property type="evidence" value="ECO:0007669"/>
    <property type="project" value="UniProtKB-KW"/>
</dbReference>
<evidence type="ECO:0000256" key="10">
    <source>
        <dbReference type="PIRNR" id="PIRNR001563"/>
    </source>
</evidence>
<feature type="domain" description="Mur ligase central" evidence="12">
    <location>
        <begin position="130"/>
        <end position="264"/>
    </location>
</feature>
<dbReference type="InterPro" id="IPR004101">
    <property type="entry name" value="Mur_ligase_C"/>
</dbReference>
<dbReference type="Gene3D" id="3.90.190.20">
    <property type="entry name" value="Mur ligase, C-terminal domain"/>
    <property type="match status" value="1"/>
</dbReference>
<dbReference type="Pfam" id="PF02875">
    <property type="entry name" value="Mur_ligase_C"/>
    <property type="match status" value="1"/>
</dbReference>
<dbReference type="Gene3D" id="3.40.1190.10">
    <property type="entry name" value="Mur-like, catalytic domain"/>
    <property type="match status" value="1"/>
</dbReference>
<dbReference type="InterPro" id="IPR036565">
    <property type="entry name" value="Mur-like_cat_sf"/>
</dbReference>
<evidence type="ECO:0000256" key="5">
    <source>
        <dbReference type="ARBA" id="ARBA00022741"/>
    </source>
</evidence>
<dbReference type="OrthoDB" id="9809356at2"/>
<accession>A0A252F2A0</accession>
<dbReference type="InterPro" id="IPR036615">
    <property type="entry name" value="Mur_ligase_C_dom_sf"/>
</dbReference>
<evidence type="ECO:0000256" key="7">
    <source>
        <dbReference type="ARBA" id="ARBA00022842"/>
    </source>
</evidence>
<evidence type="ECO:0000256" key="3">
    <source>
        <dbReference type="ARBA" id="ARBA00022598"/>
    </source>
</evidence>
<keyword evidence="3 10" id="KW-0436">Ligase</keyword>
<dbReference type="SUPFAM" id="SSF53623">
    <property type="entry name" value="MurD-like peptide ligases, catalytic domain"/>
    <property type="match status" value="1"/>
</dbReference>
<dbReference type="Proteomes" id="UP000194903">
    <property type="component" value="Unassembled WGS sequence"/>
</dbReference>
<dbReference type="GO" id="GO:0008841">
    <property type="term" value="F:dihydrofolate synthase activity"/>
    <property type="evidence" value="ECO:0007669"/>
    <property type="project" value="TreeGrafter"/>
</dbReference>
<dbReference type="InterPro" id="IPR013221">
    <property type="entry name" value="Mur_ligase_cen"/>
</dbReference>
<protein>
    <recommendedName>
        <fullName evidence="2">tetrahydrofolate synthase</fullName>
        <ecNumber evidence="2">6.3.2.17</ecNumber>
    </recommendedName>
    <alternativeName>
        <fullName evidence="8">Tetrahydrofolylpolyglutamate synthase</fullName>
    </alternativeName>
</protein>
<comment type="similarity">
    <text evidence="1 10">Belongs to the folylpolyglutamate synthase family.</text>
</comment>
<evidence type="ECO:0000259" key="12">
    <source>
        <dbReference type="Pfam" id="PF08245"/>
    </source>
</evidence>
<comment type="caution">
    <text evidence="13">The sequence shown here is derived from an EMBL/GenBank/DDBJ whole genome shotgun (WGS) entry which is preliminary data.</text>
</comment>
<name>A0A252F2A0_9FIRM</name>
<dbReference type="PIRSF" id="PIRSF001563">
    <property type="entry name" value="Folylpolyglu_synth"/>
    <property type="match status" value="1"/>
</dbReference>
<organism evidence="13 14">
    <name type="scientific">Butyricicoccus porcorum</name>
    <dbReference type="NCBI Taxonomy" id="1945634"/>
    <lineage>
        <taxon>Bacteria</taxon>
        <taxon>Bacillati</taxon>
        <taxon>Bacillota</taxon>
        <taxon>Clostridia</taxon>
        <taxon>Eubacteriales</taxon>
        <taxon>Butyricicoccaceae</taxon>
        <taxon>Butyricicoccus</taxon>
    </lineage>
</organism>
<dbReference type="PROSITE" id="PS01012">
    <property type="entry name" value="FOLYLPOLYGLU_SYNT_2"/>
    <property type="match status" value="1"/>
</dbReference>
<evidence type="ECO:0000256" key="1">
    <source>
        <dbReference type="ARBA" id="ARBA00008276"/>
    </source>
</evidence>
<evidence type="ECO:0000313" key="14">
    <source>
        <dbReference type="Proteomes" id="UP000194903"/>
    </source>
</evidence>
<dbReference type="PANTHER" id="PTHR11136">
    <property type="entry name" value="FOLYLPOLYGLUTAMATE SYNTHASE-RELATED"/>
    <property type="match status" value="1"/>
</dbReference>
<comment type="catalytic activity">
    <reaction evidence="9">
        <text>(6S)-5,6,7,8-tetrahydrofolyl-(gamma-L-Glu)(n) + L-glutamate + ATP = (6S)-5,6,7,8-tetrahydrofolyl-(gamma-L-Glu)(n+1) + ADP + phosphate + H(+)</text>
        <dbReference type="Rhea" id="RHEA:10580"/>
        <dbReference type="Rhea" id="RHEA-COMP:14738"/>
        <dbReference type="Rhea" id="RHEA-COMP:14740"/>
        <dbReference type="ChEBI" id="CHEBI:15378"/>
        <dbReference type="ChEBI" id="CHEBI:29985"/>
        <dbReference type="ChEBI" id="CHEBI:30616"/>
        <dbReference type="ChEBI" id="CHEBI:43474"/>
        <dbReference type="ChEBI" id="CHEBI:141005"/>
        <dbReference type="ChEBI" id="CHEBI:456216"/>
        <dbReference type="EC" id="6.3.2.17"/>
    </reaction>
</comment>
<keyword evidence="6 10" id="KW-0067">ATP-binding</keyword>
<keyword evidence="4" id="KW-0479">Metal-binding</keyword>
<dbReference type="GO" id="GO:0004326">
    <property type="term" value="F:tetrahydrofolylpolyglutamate synthase activity"/>
    <property type="evidence" value="ECO:0007669"/>
    <property type="project" value="UniProtKB-EC"/>
</dbReference>
<dbReference type="Pfam" id="PF08245">
    <property type="entry name" value="Mur_ligase_M"/>
    <property type="match status" value="1"/>
</dbReference>
<dbReference type="GO" id="GO:0005737">
    <property type="term" value="C:cytoplasm"/>
    <property type="evidence" value="ECO:0007669"/>
    <property type="project" value="TreeGrafter"/>
</dbReference>
<evidence type="ECO:0000256" key="4">
    <source>
        <dbReference type="ARBA" id="ARBA00022723"/>
    </source>
</evidence>
<dbReference type="InterPro" id="IPR018109">
    <property type="entry name" value="Folylpolyglutamate_synth_CS"/>
</dbReference>
<dbReference type="AlphaFoldDB" id="A0A252F2A0"/>
<gene>
    <name evidence="13" type="ORF">CBW42_11790</name>
</gene>
<sequence>MSDYEQILSAIHAHGRFSGTPCLDRIRALLAALGNPQKKLKFVHIAGTNGKGSIAVLTAAALEQAGYRTGLFVSPFVVDFCERIRINGTYIPREDLCRIASRVLEIEQYLQLPEGECIGEFEFTTACAMLYFLEQGCDIVVLEVGLGGRFDATNVIDCPEAAVMAHVALDHMAVLGNTVEEIAADKSYIVKSGSLLINYPKQKPSVDQVLKKRCYDMCVPYLPAAQPENIACTLEGTECVIDGQSFCLRMIGRHQAYNAATAYTTLTALRGKGWSIPDEAISAGFAKACMTARQEIVRREPLLMIDGAHNVDGVTALCETLDSMLPQGGISLVLGMVADKQYEACVRMLTRRADAIYTVQPDNPRALSSRQLASTIREFSPYTNVFDCGDIGSALRRALGSAQDDDVVIVCGSLYVAGEAKNALKDGII</sequence>
<dbReference type="NCBIfam" id="TIGR01499">
    <property type="entry name" value="folC"/>
    <property type="match status" value="1"/>
</dbReference>
<keyword evidence="14" id="KW-1185">Reference proteome</keyword>
<evidence type="ECO:0000256" key="6">
    <source>
        <dbReference type="ARBA" id="ARBA00022840"/>
    </source>
</evidence>
<dbReference type="RefSeq" id="WP_087021754.1">
    <property type="nucleotide sequence ID" value="NZ_CP178353.1"/>
</dbReference>
<dbReference type="EMBL" id="NHOC01000010">
    <property type="protein sequence ID" value="OUM19831.1"/>
    <property type="molecule type" value="Genomic_DNA"/>
</dbReference>
<evidence type="ECO:0000256" key="9">
    <source>
        <dbReference type="ARBA" id="ARBA00047493"/>
    </source>
</evidence>
<feature type="domain" description="Mur ligase C-terminal" evidence="11">
    <location>
        <begin position="293"/>
        <end position="413"/>
    </location>
</feature>
<evidence type="ECO:0000259" key="11">
    <source>
        <dbReference type="Pfam" id="PF02875"/>
    </source>
</evidence>